<dbReference type="GO" id="GO:0003677">
    <property type="term" value="F:DNA binding"/>
    <property type="evidence" value="ECO:0007669"/>
    <property type="project" value="UniProtKB-UniRule"/>
</dbReference>
<reference evidence="3 4" key="1">
    <citation type="submission" date="2018-05" db="EMBL/GenBank/DDBJ databases">
        <title>Genomic Encyclopedia of Type Strains, Phase IV (KMG-IV): sequencing the most valuable type-strain genomes for metagenomic binning, comparative biology and taxonomic classification.</title>
        <authorList>
            <person name="Goeker M."/>
        </authorList>
    </citation>
    <scope>NUCLEOTIDE SEQUENCE [LARGE SCALE GENOMIC DNA]</scope>
    <source>
        <strain evidence="3 4">DSM 28556</strain>
    </source>
</reference>
<accession>A0A2V3WDZ3</accession>
<dbReference type="Gene3D" id="2.10.260.10">
    <property type="match status" value="1"/>
</dbReference>
<dbReference type="AlphaFoldDB" id="A0A2V3WDZ3"/>
<dbReference type="Proteomes" id="UP000247978">
    <property type="component" value="Unassembled WGS sequence"/>
</dbReference>
<dbReference type="EMBL" id="QJJQ01000006">
    <property type="protein sequence ID" value="PXW87029.1"/>
    <property type="molecule type" value="Genomic_DNA"/>
</dbReference>
<sequence length="106" mass="12472">MIPIGITVKMSKRILFRIPSTWRSKIKIEQGNIAKIWIQNNSVIIKACDQYTTEITSTIGREGQIYIPTEVRDHFNLKGIKHFKVFIDEVNRNIILKPLEERLYEE</sequence>
<dbReference type="SUPFAM" id="SSF89447">
    <property type="entry name" value="AbrB/MazE/MraZ-like"/>
    <property type="match status" value="2"/>
</dbReference>
<name>A0A2V3WDZ3_9BACI</name>
<dbReference type="OrthoDB" id="2896720at2"/>
<dbReference type="PROSITE" id="PS51740">
    <property type="entry name" value="SPOVT_ABRB"/>
    <property type="match status" value="1"/>
</dbReference>
<feature type="domain" description="SpoVT-AbrB" evidence="2">
    <location>
        <begin position="54"/>
        <end position="101"/>
    </location>
</feature>
<dbReference type="RefSeq" id="WP_110395264.1">
    <property type="nucleotide sequence ID" value="NZ_JADIJL010000008.1"/>
</dbReference>
<keyword evidence="1" id="KW-0238">DNA-binding</keyword>
<gene>
    <name evidence="3" type="ORF">DFR56_10697</name>
</gene>
<evidence type="ECO:0000313" key="4">
    <source>
        <dbReference type="Proteomes" id="UP000247978"/>
    </source>
</evidence>
<keyword evidence="4" id="KW-1185">Reference proteome</keyword>
<organism evidence="3 4">
    <name type="scientific">Pseudogracilibacillus auburnensis</name>
    <dbReference type="NCBI Taxonomy" id="1494959"/>
    <lineage>
        <taxon>Bacteria</taxon>
        <taxon>Bacillati</taxon>
        <taxon>Bacillota</taxon>
        <taxon>Bacilli</taxon>
        <taxon>Bacillales</taxon>
        <taxon>Bacillaceae</taxon>
        <taxon>Pseudogracilibacillus</taxon>
    </lineage>
</organism>
<protein>
    <submittedName>
        <fullName evidence="3">AbrB family looped-hinge helix DNA binding protein</fullName>
    </submittedName>
</protein>
<evidence type="ECO:0000313" key="3">
    <source>
        <dbReference type="EMBL" id="PXW87029.1"/>
    </source>
</evidence>
<proteinExistence type="predicted"/>
<evidence type="ECO:0000259" key="2">
    <source>
        <dbReference type="PROSITE" id="PS51740"/>
    </source>
</evidence>
<dbReference type="InterPro" id="IPR037914">
    <property type="entry name" value="SpoVT-AbrB_sf"/>
</dbReference>
<comment type="caution">
    <text evidence="3">The sequence shown here is derived from an EMBL/GenBank/DDBJ whole genome shotgun (WGS) entry which is preliminary data.</text>
</comment>
<dbReference type="InterPro" id="IPR007159">
    <property type="entry name" value="SpoVT-AbrB_dom"/>
</dbReference>
<dbReference type="SMART" id="SM00966">
    <property type="entry name" value="SpoVT_AbrB"/>
    <property type="match status" value="2"/>
</dbReference>
<evidence type="ECO:0000256" key="1">
    <source>
        <dbReference type="PROSITE-ProRule" id="PRU01076"/>
    </source>
</evidence>